<dbReference type="Proteomes" id="UP000000269">
    <property type="component" value="Chromosome"/>
</dbReference>
<dbReference type="Pfam" id="PF04246">
    <property type="entry name" value="RseC_MucC"/>
    <property type="match status" value="1"/>
</dbReference>
<accession>A8MGM3</accession>
<dbReference type="RefSeq" id="WP_012159558.1">
    <property type="nucleotide sequence ID" value="NC_009922.1"/>
</dbReference>
<name>A8MGM3_ALKOO</name>
<dbReference type="eggNOG" id="COG3086">
    <property type="taxonomic scope" value="Bacteria"/>
</dbReference>
<evidence type="ECO:0000313" key="3">
    <source>
        <dbReference type="Proteomes" id="UP000000269"/>
    </source>
</evidence>
<dbReference type="OrthoDB" id="307768at2"/>
<feature type="transmembrane region" description="Helical" evidence="1">
    <location>
        <begin position="102"/>
        <end position="119"/>
    </location>
</feature>
<keyword evidence="1" id="KW-0812">Transmembrane</keyword>
<dbReference type="HOGENOM" id="CLU_124911_2_1_9"/>
<dbReference type="PIRSF" id="PIRSF004923">
    <property type="entry name" value="RseC"/>
    <property type="match status" value="1"/>
</dbReference>
<protein>
    <submittedName>
        <fullName evidence="2">Positive regulator of sigma E, RseC/MucC</fullName>
    </submittedName>
</protein>
<dbReference type="KEGG" id="aoe:Clos_1706"/>
<dbReference type="EMBL" id="CP000853">
    <property type="protein sequence ID" value="ABW19246.1"/>
    <property type="molecule type" value="Genomic_DNA"/>
</dbReference>
<gene>
    <name evidence="2" type="ordered locus">Clos_1706</name>
</gene>
<dbReference type="AlphaFoldDB" id="A8MGM3"/>
<evidence type="ECO:0000256" key="1">
    <source>
        <dbReference type="SAM" id="Phobius"/>
    </source>
</evidence>
<proteinExistence type="predicted"/>
<organism evidence="2 3">
    <name type="scientific">Alkaliphilus oremlandii (strain OhILAs)</name>
    <name type="common">Clostridium oremlandii (strain OhILAs)</name>
    <dbReference type="NCBI Taxonomy" id="350688"/>
    <lineage>
        <taxon>Bacteria</taxon>
        <taxon>Bacillati</taxon>
        <taxon>Bacillota</taxon>
        <taxon>Clostridia</taxon>
        <taxon>Peptostreptococcales</taxon>
        <taxon>Natronincolaceae</taxon>
        <taxon>Alkaliphilus</taxon>
    </lineage>
</organism>
<sequence length="142" mass="15629">MRQCGVIISIDGERAKVSLQKQSACGDCKGCRWGEDNMKMEVEAINRIKAKVGDRVEIDMEHQNVLAAAFIAYVIPLITLILGVILGSMILDKIDIVQNKEVGAGIFGLVLTAISYGIIRLKENSFKQNQQFIPIITGISHE</sequence>
<keyword evidence="3" id="KW-1185">Reference proteome</keyword>
<dbReference type="STRING" id="350688.Clos_1706"/>
<dbReference type="InterPro" id="IPR007359">
    <property type="entry name" value="SigmaE_reg_RseC_MucC"/>
</dbReference>
<keyword evidence="1" id="KW-1133">Transmembrane helix</keyword>
<dbReference type="PANTHER" id="PTHR35867">
    <property type="entry name" value="PROTEIN RSEC"/>
    <property type="match status" value="1"/>
</dbReference>
<dbReference type="InterPro" id="IPR026268">
    <property type="entry name" value="RseC"/>
</dbReference>
<feature type="transmembrane region" description="Helical" evidence="1">
    <location>
        <begin position="65"/>
        <end position="90"/>
    </location>
</feature>
<reference evidence="3" key="1">
    <citation type="submission" date="2007-10" db="EMBL/GenBank/DDBJ databases">
        <title>Complete genome of Alkaliphilus oremlandii OhILAs.</title>
        <authorList>
            <person name="Copeland A."/>
            <person name="Lucas S."/>
            <person name="Lapidus A."/>
            <person name="Barry K."/>
            <person name="Detter J.C."/>
            <person name="Glavina del Rio T."/>
            <person name="Hammon N."/>
            <person name="Israni S."/>
            <person name="Dalin E."/>
            <person name="Tice H."/>
            <person name="Pitluck S."/>
            <person name="Chain P."/>
            <person name="Malfatti S."/>
            <person name="Shin M."/>
            <person name="Vergez L."/>
            <person name="Schmutz J."/>
            <person name="Larimer F."/>
            <person name="Land M."/>
            <person name="Hauser L."/>
            <person name="Kyrpides N."/>
            <person name="Mikhailova N."/>
            <person name="Stolz J.F."/>
            <person name="Dawson A."/>
            <person name="Fisher E."/>
            <person name="Crable B."/>
            <person name="Perera E."/>
            <person name="Lisak J."/>
            <person name="Ranganathan M."/>
            <person name="Basu P."/>
            <person name="Richardson P."/>
        </authorList>
    </citation>
    <scope>NUCLEOTIDE SEQUENCE [LARGE SCALE GENOMIC DNA]</scope>
    <source>
        <strain evidence="3">OhILAs</strain>
    </source>
</reference>
<dbReference type="PANTHER" id="PTHR35867:SF1">
    <property type="entry name" value="PROTEIN RSEC"/>
    <property type="match status" value="1"/>
</dbReference>
<keyword evidence="1" id="KW-0472">Membrane</keyword>
<evidence type="ECO:0000313" key="2">
    <source>
        <dbReference type="EMBL" id="ABW19246.1"/>
    </source>
</evidence>